<accession>X1U5W5</accession>
<evidence type="ECO:0000313" key="1">
    <source>
        <dbReference type="EMBL" id="GAI98991.1"/>
    </source>
</evidence>
<feature type="non-terminal residue" evidence="1">
    <location>
        <position position="1"/>
    </location>
</feature>
<protein>
    <submittedName>
        <fullName evidence="1">Uncharacterized protein</fullName>
    </submittedName>
</protein>
<comment type="caution">
    <text evidence="1">The sequence shown here is derived from an EMBL/GenBank/DDBJ whole genome shotgun (WGS) entry which is preliminary data.</text>
</comment>
<proteinExistence type="predicted"/>
<name>X1U5W5_9ZZZZ</name>
<dbReference type="AlphaFoldDB" id="X1U5W5"/>
<reference evidence="1" key="1">
    <citation type="journal article" date="2014" name="Front. Microbiol.">
        <title>High frequency of phylogenetically diverse reductive dehalogenase-homologous genes in deep subseafloor sedimentary metagenomes.</title>
        <authorList>
            <person name="Kawai M."/>
            <person name="Futagami T."/>
            <person name="Toyoda A."/>
            <person name="Takaki Y."/>
            <person name="Nishi S."/>
            <person name="Hori S."/>
            <person name="Arai W."/>
            <person name="Tsubouchi T."/>
            <person name="Morono Y."/>
            <person name="Uchiyama I."/>
            <person name="Ito T."/>
            <person name="Fujiyama A."/>
            <person name="Inagaki F."/>
            <person name="Takami H."/>
        </authorList>
    </citation>
    <scope>NUCLEOTIDE SEQUENCE</scope>
    <source>
        <strain evidence="1">Expedition CK06-06</strain>
    </source>
</reference>
<dbReference type="EMBL" id="BARW01015794">
    <property type="protein sequence ID" value="GAI98991.1"/>
    <property type="molecule type" value="Genomic_DNA"/>
</dbReference>
<sequence>ALFGLVGRSLWGERYEPVPVPTAWLNRLGKYEVSNLYPDDCLRYLPEKVQDLSRSVELAVKDGMLVLGCTIQGNSLLLVLEPINHTVAKICALGRDKGGSVQVVTVNGEEQIQPVSSLGLTGAIAYSPSLNIQGEGFWNLRTDVDPSGWRFYDYGTGYSLGYDLSLKINPVEYLSVEVGYRGRILMVTQSQDWESCEVKQDGFFIEGRIAI</sequence>
<organism evidence="1">
    <name type="scientific">marine sediment metagenome</name>
    <dbReference type="NCBI Taxonomy" id="412755"/>
    <lineage>
        <taxon>unclassified sequences</taxon>
        <taxon>metagenomes</taxon>
        <taxon>ecological metagenomes</taxon>
    </lineage>
</organism>
<gene>
    <name evidence="1" type="ORF">S12H4_27641</name>
</gene>